<evidence type="ECO:0000256" key="4">
    <source>
        <dbReference type="ARBA" id="ARBA00022989"/>
    </source>
</evidence>
<proteinExistence type="predicted"/>
<gene>
    <name evidence="8" type="ORF">CEUSTIGMA_g2040.t1</name>
</gene>
<protein>
    <recommendedName>
        <fullName evidence="7">VTT domain-containing protein</fullName>
    </recommendedName>
</protein>
<dbReference type="OrthoDB" id="512996at2759"/>
<dbReference type="GO" id="GO:0005886">
    <property type="term" value="C:plasma membrane"/>
    <property type="evidence" value="ECO:0007669"/>
    <property type="project" value="UniProtKB-SubCell"/>
</dbReference>
<evidence type="ECO:0000256" key="2">
    <source>
        <dbReference type="ARBA" id="ARBA00022475"/>
    </source>
</evidence>
<organism evidence="8 9">
    <name type="scientific">Chlamydomonas eustigma</name>
    <dbReference type="NCBI Taxonomy" id="1157962"/>
    <lineage>
        <taxon>Eukaryota</taxon>
        <taxon>Viridiplantae</taxon>
        <taxon>Chlorophyta</taxon>
        <taxon>core chlorophytes</taxon>
        <taxon>Chlorophyceae</taxon>
        <taxon>CS clade</taxon>
        <taxon>Chlamydomonadales</taxon>
        <taxon>Chlamydomonadaceae</taxon>
        <taxon>Chlamydomonas</taxon>
    </lineage>
</organism>
<comment type="subcellular location">
    <subcellularLocation>
        <location evidence="1">Cell membrane</location>
        <topology evidence="1">Multi-pass membrane protein</topology>
    </subcellularLocation>
</comment>
<dbReference type="InterPro" id="IPR032816">
    <property type="entry name" value="VTT_dom"/>
</dbReference>
<keyword evidence="3 6" id="KW-0812">Transmembrane</keyword>
<keyword evidence="2" id="KW-1003">Cell membrane</keyword>
<dbReference type="AlphaFoldDB" id="A0A250WVE3"/>
<feature type="transmembrane region" description="Helical" evidence="6">
    <location>
        <begin position="213"/>
        <end position="234"/>
    </location>
</feature>
<name>A0A250WVE3_9CHLO</name>
<accession>A0A250WVE3</accession>
<comment type="caution">
    <text evidence="8">The sequence shown here is derived from an EMBL/GenBank/DDBJ whole genome shotgun (WGS) entry which is preliminary data.</text>
</comment>
<keyword evidence="5 6" id="KW-0472">Membrane</keyword>
<dbReference type="InterPro" id="IPR015414">
    <property type="entry name" value="TMEM64"/>
</dbReference>
<feature type="transmembrane region" description="Helical" evidence="6">
    <location>
        <begin position="12"/>
        <end position="38"/>
    </location>
</feature>
<evidence type="ECO:0000313" key="8">
    <source>
        <dbReference type="EMBL" id="GAX74592.1"/>
    </source>
</evidence>
<dbReference type="PANTHER" id="PTHR12677:SF59">
    <property type="entry name" value="GOLGI APPARATUS MEMBRANE PROTEIN TVP38-RELATED"/>
    <property type="match status" value="1"/>
</dbReference>
<evidence type="ECO:0000259" key="7">
    <source>
        <dbReference type="Pfam" id="PF09335"/>
    </source>
</evidence>
<evidence type="ECO:0000256" key="6">
    <source>
        <dbReference type="SAM" id="Phobius"/>
    </source>
</evidence>
<dbReference type="Proteomes" id="UP000232323">
    <property type="component" value="Unassembled WGS sequence"/>
</dbReference>
<dbReference type="Pfam" id="PF09335">
    <property type="entry name" value="VTT_dom"/>
    <property type="match status" value="1"/>
</dbReference>
<feature type="transmembrane region" description="Helical" evidence="6">
    <location>
        <begin position="59"/>
        <end position="81"/>
    </location>
</feature>
<feature type="transmembrane region" description="Helical" evidence="6">
    <location>
        <begin position="157"/>
        <end position="190"/>
    </location>
</feature>
<keyword evidence="4 6" id="KW-1133">Transmembrane helix</keyword>
<reference evidence="8 9" key="1">
    <citation type="submission" date="2017-08" db="EMBL/GenBank/DDBJ databases">
        <title>Acidophilic green algal genome provides insights into adaptation to an acidic environment.</title>
        <authorList>
            <person name="Hirooka S."/>
            <person name="Hirose Y."/>
            <person name="Kanesaki Y."/>
            <person name="Higuchi S."/>
            <person name="Fujiwara T."/>
            <person name="Onuma R."/>
            <person name="Era A."/>
            <person name="Ohbayashi R."/>
            <person name="Uzuka A."/>
            <person name="Nozaki H."/>
            <person name="Yoshikawa H."/>
            <person name="Miyagishima S.Y."/>
        </authorList>
    </citation>
    <scope>NUCLEOTIDE SEQUENCE [LARGE SCALE GENOMIC DNA]</scope>
    <source>
        <strain evidence="8 9">NIES-2499</strain>
    </source>
</reference>
<sequence>MSQNDSLVRKTFIASFGSIRFSLLVVFTLSACVIYLHLDAHTLQRYLALIQSDPWGTAHIFIIGYAASVVIFFPCMILQVVSGSLYGFWSGVLLSWLANSIGQTCAFLLGRYLFSSPVRTYLHARWPGFPAIDTAIKKDAWRIVCLLRLSPIMPYNILNYALALTPVSLAVYTIASCIATVPWTCLYVYVGTLSTDLMDLAHGKISYGSATRWWSSALTIMLVILTTVYGYFLAHRAINAVLREPQGAASAPIEYRSPSDFSIIRVAVCAEERVLDGVALGEVKQGREAEGVETVVPANALAVLSL</sequence>
<dbReference type="STRING" id="1157962.A0A250WVE3"/>
<dbReference type="PANTHER" id="PTHR12677">
    <property type="entry name" value="GOLGI APPARATUS MEMBRANE PROTEIN TVP38-RELATED"/>
    <property type="match status" value="1"/>
</dbReference>
<dbReference type="EMBL" id="BEGY01000008">
    <property type="protein sequence ID" value="GAX74592.1"/>
    <property type="molecule type" value="Genomic_DNA"/>
</dbReference>
<evidence type="ECO:0000313" key="9">
    <source>
        <dbReference type="Proteomes" id="UP000232323"/>
    </source>
</evidence>
<feature type="domain" description="VTT" evidence="7">
    <location>
        <begin position="73"/>
        <end position="192"/>
    </location>
</feature>
<feature type="transmembrane region" description="Helical" evidence="6">
    <location>
        <begin position="93"/>
        <end position="114"/>
    </location>
</feature>
<evidence type="ECO:0000256" key="3">
    <source>
        <dbReference type="ARBA" id="ARBA00022692"/>
    </source>
</evidence>
<evidence type="ECO:0000256" key="5">
    <source>
        <dbReference type="ARBA" id="ARBA00023136"/>
    </source>
</evidence>
<keyword evidence="9" id="KW-1185">Reference proteome</keyword>
<evidence type="ECO:0000256" key="1">
    <source>
        <dbReference type="ARBA" id="ARBA00004651"/>
    </source>
</evidence>